<dbReference type="InParanoid" id="A0A1S3J8K7"/>
<dbReference type="GeneID" id="106171064"/>
<dbReference type="STRING" id="7574.A0A1S3J8K7"/>
<proteinExistence type="inferred from homology"/>
<dbReference type="KEGG" id="lak:106171064"/>
<dbReference type="SUPFAM" id="SSF53474">
    <property type="entry name" value="alpha/beta-Hydrolases"/>
    <property type="match status" value="1"/>
</dbReference>
<dbReference type="RefSeq" id="XP_013406643.1">
    <property type="nucleotide sequence ID" value="XM_013551189.2"/>
</dbReference>
<dbReference type="PANTHER" id="PTHR12277">
    <property type="entry name" value="ALPHA/BETA HYDROLASE DOMAIN-CONTAINING PROTEIN"/>
    <property type="match status" value="1"/>
</dbReference>
<keyword evidence="3" id="KW-0443">Lipid metabolism</keyword>
<dbReference type="InterPro" id="IPR000073">
    <property type="entry name" value="AB_hydrolase_1"/>
</dbReference>
<dbReference type="GO" id="GO:0006660">
    <property type="term" value="P:phosphatidylserine catabolic process"/>
    <property type="evidence" value="ECO:0007669"/>
    <property type="project" value="TreeGrafter"/>
</dbReference>
<protein>
    <submittedName>
        <fullName evidence="6">Protein ABHD16A-like</fullName>
    </submittedName>
</protein>
<dbReference type="Pfam" id="PF00561">
    <property type="entry name" value="Abhydrolase_1"/>
    <property type="match status" value="1"/>
</dbReference>
<sequence length="306" mass="34493">MFIDRRDSFEMSNGKYLVVCSEGNAGFYEIGCMVTPMDAGYSVLGWNHPGFSGSTGAPFPEQEQNAVDTVMQYAITKLGFKPEEIILFAWSIGGFPASFAAMNYPDVKAVILDATFDDVMPLAVARMPQSWRGLVSMTVRRYLNIPISSQLCQYPGPVLLIRRTNDEMITTVDQTVIGSNRGNDLLIKLLQYRYPNIVNSDTEVLLRNWLECKNTEDKLQFLTNHGVDDDMCEATFASFVMENSLSFPMQIGEGISEDLRSQLALFLAYKHMEDFESTHCTPLPTTHFKLPWQPKLVTARNFDDVD</sequence>
<evidence type="ECO:0000313" key="5">
    <source>
        <dbReference type="Proteomes" id="UP000085678"/>
    </source>
</evidence>
<dbReference type="GO" id="GO:0004620">
    <property type="term" value="F:phospholipase activity"/>
    <property type="evidence" value="ECO:0007669"/>
    <property type="project" value="TreeGrafter"/>
</dbReference>
<evidence type="ECO:0000256" key="2">
    <source>
        <dbReference type="ARBA" id="ARBA00022801"/>
    </source>
</evidence>
<name>A0A1S3J8K7_LINAN</name>
<organism evidence="5 6">
    <name type="scientific">Lingula anatina</name>
    <name type="common">Brachiopod</name>
    <name type="synonym">Lingula unguis</name>
    <dbReference type="NCBI Taxonomy" id="7574"/>
    <lineage>
        <taxon>Eukaryota</taxon>
        <taxon>Metazoa</taxon>
        <taxon>Spiralia</taxon>
        <taxon>Lophotrochozoa</taxon>
        <taxon>Brachiopoda</taxon>
        <taxon>Linguliformea</taxon>
        <taxon>Lingulata</taxon>
        <taxon>Lingulida</taxon>
        <taxon>Linguloidea</taxon>
        <taxon>Lingulidae</taxon>
        <taxon>Lingula</taxon>
    </lineage>
</organism>
<dbReference type="GO" id="GO:0052651">
    <property type="term" value="P:monoacylglycerol catabolic process"/>
    <property type="evidence" value="ECO:0007669"/>
    <property type="project" value="TreeGrafter"/>
</dbReference>
<dbReference type="InterPro" id="IPR029058">
    <property type="entry name" value="AB_hydrolase_fold"/>
</dbReference>
<evidence type="ECO:0000313" key="6">
    <source>
        <dbReference type="RefSeq" id="XP_013406643.1"/>
    </source>
</evidence>
<dbReference type="PANTHER" id="PTHR12277:SF72">
    <property type="entry name" value="BAT5L PROTEIN"/>
    <property type="match status" value="1"/>
</dbReference>
<dbReference type="FunFam" id="3.40.50.1820:FF:000074">
    <property type="entry name" value="Abhydrolase domain containing 16A"/>
    <property type="match status" value="1"/>
</dbReference>
<accession>A0A1S3J8K7</accession>
<evidence type="ECO:0000256" key="1">
    <source>
        <dbReference type="ARBA" id="ARBA00009709"/>
    </source>
</evidence>
<keyword evidence="2" id="KW-0378">Hydrolase</keyword>
<dbReference type="AlphaFoldDB" id="A0A1S3J8K7"/>
<dbReference type="GO" id="GO:0047372">
    <property type="term" value="F:monoacylglycerol lipase activity"/>
    <property type="evidence" value="ECO:0007669"/>
    <property type="project" value="TreeGrafter"/>
</dbReference>
<dbReference type="Proteomes" id="UP000085678">
    <property type="component" value="Unplaced"/>
</dbReference>
<evidence type="ECO:0000259" key="4">
    <source>
        <dbReference type="Pfam" id="PF00561"/>
    </source>
</evidence>
<reference evidence="6" key="1">
    <citation type="submission" date="2025-08" db="UniProtKB">
        <authorList>
            <consortium name="RefSeq"/>
        </authorList>
    </citation>
    <scope>IDENTIFICATION</scope>
    <source>
        <tissue evidence="6">Gonads</tissue>
    </source>
</reference>
<evidence type="ECO:0000256" key="3">
    <source>
        <dbReference type="ARBA" id="ARBA00023098"/>
    </source>
</evidence>
<dbReference type="FunCoup" id="A0A1S3J8K7">
    <property type="interactions" value="1091"/>
</dbReference>
<keyword evidence="5" id="KW-1185">Reference proteome</keyword>
<feature type="domain" description="AB hydrolase-1" evidence="4">
    <location>
        <begin position="26"/>
        <end position="136"/>
    </location>
</feature>
<dbReference type="OrthoDB" id="6269319at2759"/>
<dbReference type="GO" id="GO:0012505">
    <property type="term" value="C:endomembrane system"/>
    <property type="evidence" value="ECO:0007669"/>
    <property type="project" value="TreeGrafter"/>
</dbReference>
<gene>
    <name evidence="6" type="primary">LOC106171064</name>
</gene>
<comment type="similarity">
    <text evidence="1">Belongs to the AB hydrolase superfamily. ABHD16 family.</text>
</comment>
<dbReference type="Gene3D" id="3.40.50.1820">
    <property type="entry name" value="alpha/beta hydrolase"/>
    <property type="match status" value="1"/>
</dbReference>